<dbReference type="InterPro" id="IPR021109">
    <property type="entry name" value="Peptidase_aspartic_dom_sf"/>
</dbReference>
<gene>
    <name evidence="1" type="ORF">DD237_008486</name>
</gene>
<organism evidence="1 2">
    <name type="scientific">Peronospora effusa</name>
    <dbReference type="NCBI Taxonomy" id="542832"/>
    <lineage>
        <taxon>Eukaryota</taxon>
        <taxon>Sar</taxon>
        <taxon>Stramenopiles</taxon>
        <taxon>Oomycota</taxon>
        <taxon>Peronosporomycetes</taxon>
        <taxon>Peronosporales</taxon>
        <taxon>Peronosporaceae</taxon>
        <taxon>Peronospora</taxon>
    </lineage>
</organism>
<dbReference type="AlphaFoldDB" id="A0A3R7W0M2"/>
<evidence type="ECO:0000313" key="2">
    <source>
        <dbReference type="Proteomes" id="UP000286097"/>
    </source>
</evidence>
<dbReference type="EMBL" id="QKXF01000432">
    <property type="protein sequence ID" value="RQM11425.1"/>
    <property type="molecule type" value="Genomic_DNA"/>
</dbReference>
<sequence length="281" mass="31526">MDKVDEADGLMVVVFVVPRMAKKDNKTEKDNKWCSFQKTSSHSDAECFTQQKKAPATRYNGRQAKRAEATQVEEAASDYPYSDEECKNEECKEVMHMLATQPKHPPPICLRSRISKAKEKLLALVVSGCSTSFIKGSLLKSKSDARSQATTSTVTFEQVDESVKSIESTQLKYRFSTLSASSLITHSFAVILNAKDERIIGRDLLCALGMIVTFRDAQIEWAGNNYKLNLGSKRSPLGVVEPSYNELKEINQTIVKSTDLLVDAQVHPYVRKQFIELPTEY</sequence>
<protein>
    <submittedName>
        <fullName evidence="1">Uncharacterized protein</fullName>
    </submittedName>
</protein>
<dbReference type="Gene3D" id="2.40.70.10">
    <property type="entry name" value="Acid Proteases"/>
    <property type="match status" value="1"/>
</dbReference>
<accession>A0A3R7W0M2</accession>
<dbReference type="Proteomes" id="UP000286097">
    <property type="component" value="Unassembled WGS sequence"/>
</dbReference>
<comment type="caution">
    <text evidence="1">The sequence shown here is derived from an EMBL/GenBank/DDBJ whole genome shotgun (WGS) entry which is preliminary data.</text>
</comment>
<proteinExistence type="predicted"/>
<name>A0A3R7W0M2_9STRA</name>
<evidence type="ECO:0000313" key="1">
    <source>
        <dbReference type="EMBL" id="RQM11425.1"/>
    </source>
</evidence>
<reference evidence="1 2" key="1">
    <citation type="submission" date="2018-06" db="EMBL/GenBank/DDBJ databases">
        <title>Comparative genomics of downy mildews reveals potential adaptations to biotrophy.</title>
        <authorList>
            <person name="Fletcher K."/>
            <person name="Klosterman S.J."/>
            <person name="Derevnina L."/>
            <person name="Martin F."/>
            <person name="Koike S."/>
            <person name="Reyes Chin-Wo S."/>
            <person name="Mou B."/>
            <person name="Michelmore R."/>
        </authorList>
    </citation>
    <scope>NUCLEOTIDE SEQUENCE [LARGE SCALE GENOMIC DNA]</scope>
    <source>
        <strain evidence="1 2">R13</strain>
    </source>
</reference>
<dbReference type="VEuPathDB" id="FungiDB:DD237_008486"/>